<feature type="compositionally biased region" description="Basic and acidic residues" evidence="1">
    <location>
        <begin position="475"/>
        <end position="486"/>
    </location>
</feature>
<keyword evidence="3" id="KW-1185">Reference proteome</keyword>
<evidence type="ECO:0000313" key="2">
    <source>
        <dbReference type="EMBL" id="MBP2376482.1"/>
    </source>
</evidence>
<dbReference type="EMBL" id="JAGIOE010000002">
    <property type="protein sequence ID" value="MBP2376482.1"/>
    <property type="molecule type" value="Genomic_DNA"/>
</dbReference>
<evidence type="ECO:0008006" key="4">
    <source>
        <dbReference type="Google" id="ProtNLM"/>
    </source>
</evidence>
<proteinExistence type="predicted"/>
<dbReference type="RefSeq" id="WP_209912234.1">
    <property type="nucleotide sequence ID" value="NZ_BAAAMI010000027.1"/>
</dbReference>
<evidence type="ECO:0000256" key="1">
    <source>
        <dbReference type="SAM" id="MobiDB-lite"/>
    </source>
</evidence>
<feature type="region of interest" description="Disordered" evidence="1">
    <location>
        <begin position="459"/>
        <end position="486"/>
    </location>
</feature>
<comment type="caution">
    <text evidence="2">The sequence shown here is derived from an EMBL/GenBank/DDBJ whole genome shotgun (WGS) entry which is preliminary data.</text>
</comment>
<reference evidence="2 3" key="1">
    <citation type="submission" date="2021-03" db="EMBL/GenBank/DDBJ databases">
        <title>Sequencing the genomes of 1000 actinobacteria strains.</title>
        <authorList>
            <person name="Klenk H.-P."/>
        </authorList>
    </citation>
    <scope>NUCLEOTIDE SEQUENCE [LARGE SCALE GENOMIC DNA]</scope>
    <source>
        <strain evidence="2 3">DSM 15454</strain>
    </source>
</reference>
<evidence type="ECO:0000313" key="3">
    <source>
        <dbReference type="Proteomes" id="UP000766570"/>
    </source>
</evidence>
<organism evidence="2 3">
    <name type="scientific">Paeniglutamicibacter psychrophenolicus</name>
    <dbReference type="NCBI Taxonomy" id="257454"/>
    <lineage>
        <taxon>Bacteria</taxon>
        <taxon>Bacillati</taxon>
        <taxon>Actinomycetota</taxon>
        <taxon>Actinomycetes</taxon>
        <taxon>Micrococcales</taxon>
        <taxon>Micrococcaceae</taxon>
        <taxon>Paeniglutamicibacter</taxon>
    </lineage>
</organism>
<gene>
    <name evidence="2" type="ORF">JOF46_004471</name>
</gene>
<dbReference type="Proteomes" id="UP000766570">
    <property type="component" value="Unassembled WGS sequence"/>
</dbReference>
<name>A0ABS4WJV3_9MICC</name>
<protein>
    <recommendedName>
        <fullName evidence="4">Large polyvalent protein-associated domain-containing protein</fullName>
    </recommendedName>
</protein>
<accession>A0ABS4WJV3</accession>
<sequence>MSEEHVEDVVEGMLRQSLVAGSQLADQVVRARQQYMRNVEQRSEQAAVEAQRAFAADRAVMQSVIIPATRDDWWETARPEQITQAHLLAEAWKDHDPVALAAAEKISNEVQERYGIDTVIVQNDAAYMRNTIAVQQLNDGTLQIQPIPPNLDSQKFYTPDFTSRPSKPREVTKEAALEFVEGTAKEEQARGWAQTGIIQGLLGKDDDVDRAISEKFPDLLIANEQHRATALKVAKEHADTMALVEAAQTEHIKRYAAELKDELERHKVPSEYLASEDMVAALHASKNAAGTDSAPDADLAVAERMHLIDQDGINGPSIDDLRKEIGQNYSGAEDSLFADAEFVATARDWHEAKTLAEGGFVDQGNTGLEARYENAEKELFAWIAPLGREIQDNVLNDPNLKTPVLSEKDKEPTVPVYGSNEQYEGFKSSLEGKATQAEVKGRVAAARGQAIHPFKAVKAPEKTPTARKATAIAGKGRDKGQDGPTR</sequence>